<dbReference type="InterPro" id="IPR027798">
    <property type="entry name" value="Ub_Mut7C"/>
</dbReference>
<reference evidence="4 5" key="1">
    <citation type="submission" date="2019-05" db="EMBL/GenBank/DDBJ databases">
        <title>Georgenia *** sp. nov., and Georgenia *** sp. nov., isolated from the intestinal contents of plateau pika (Ochotona curzoniae) in the Qinghai-Tibet plateau of China.</title>
        <authorList>
            <person name="Tian Z."/>
        </authorList>
    </citation>
    <scope>NUCLEOTIDE SEQUENCE [LARGE SCALE GENOMIC DNA]</scope>
    <source>
        <strain evidence="4 5">Z443</strain>
    </source>
</reference>
<dbReference type="Proteomes" id="UP000314616">
    <property type="component" value="Chromosome"/>
</dbReference>
<feature type="domain" description="Mut7-C RNAse" evidence="2">
    <location>
        <begin position="113"/>
        <end position="257"/>
    </location>
</feature>
<dbReference type="OrthoDB" id="9797655at2"/>
<dbReference type="EMBL" id="CP040915">
    <property type="protein sequence ID" value="QDC24886.1"/>
    <property type="molecule type" value="Genomic_DNA"/>
</dbReference>
<evidence type="ECO:0008006" key="6">
    <source>
        <dbReference type="Google" id="ProtNLM"/>
    </source>
</evidence>
<dbReference type="PANTHER" id="PTHR39081:SF1">
    <property type="entry name" value="MUT7-C RNASE DOMAIN-CONTAINING PROTEIN"/>
    <property type="match status" value="1"/>
</dbReference>
<protein>
    <recommendedName>
        <fullName evidence="6">Twitching motility protein PilT</fullName>
    </recommendedName>
</protein>
<feature type="region of interest" description="Disordered" evidence="1">
    <location>
        <begin position="1"/>
        <end position="27"/>
    </location>
</feature>
<dbReference type="RefSeq" id="WP_139928679.1">
    <property type="nucleotide sequence ID" value="NZ_CP040915.1"/>
</dbReference>
<name>A0A5B8C9Z3_9MICO</name>
<evidence type="ECO:0000256" key="1">
    <source>
        <dbReference type="SAM" id="MobiDB-lite"/>
    </source>
</evidence>
<evidence type="ECO:0000313" key="5">
    <source>
        <dbReference type="Proteomes" id="UP000314616"/>
    </source>
</evidence>
<dbReference type="AlphaFoldDB" id="A0A5B8C9Z3"/>
<sequence length="269" mass="29188">MERHDGGSNGRSSVAPDGPPGRPVAAPVGTLDVVVDPDLRLHLPPARRADRVQVRTTSTVTVGHVVQSLGVPLTEVGVLELDGVGVDPGTRAVGRRLVVTPVPHPQPVPTWPPRFVLDVHLGALARRLRLVGLDVAYERDADDDSLAAQALAGDRVLLTRDRELLRRRLLSVPPRHGAFVHATATDEQMVEVLRRFAPPLAPWTRCLRCGAQLEPAAKAELAHLLPAGTRRTYEEFARCTGCGRPFWRGAHSAGLEAVVRRAQEALHHM</sequence>
<evidence type="ECO:0000259" key="3">
    <source>
        <dbReference type="Pfam" id="PF14451"/>
    </source>
</evidence>
<dbReference type="Pfam" id="PF01927">
    <property type="entry name" value="Mut7-C"/>
    <property type="match status" value="1"/>
</dbReference>
<organism evidence="4 5">
    <name type="scientific">Georgenia yuyongxinii</name>
    <dbReference type="NCBI Taxonomy" id="2589797"/>
    <lineage>
        <taxon>Bacteria</taxon>
        <taxon>Bacillati</taxon>
        <taxon>Actinomycetota</taxon>
        <taxon>Actinomycetes</taxon>
        <taxon>Micrococcales</taxon>
        <taxon>Bogoriellaceae</taxon>
        <taxon>Georgenia</taxon>
    </lineage>
</organism>
<evidence type="ECO:0000313" key="4">
    <source>
        <dbReference type="EMBL" id="QDC24886.1"/>
    </source>
</evidence>
<dbReference type="InterPro" id="IPR002782">
    <property type="entry name" value="Mut7-C_RNAse_dom"/>
</dbReference>
<dbReference type="PANTHER" id="PTHR39081">
    <property type="entry name" value="MUT7-C DOMAIN-CONTAINING PROTEIN"/>
    <property type="match status" value="1"/>
</dbReference>
<dbReference type="KEGG" id="gyu:FE374_09935"/>
<feature type="domain" description="Ubiquitin Mut7-C" evidence="3">
    <location>
        <begin position="33"/>
        <end position="105"/>
    </location>
</feature>
<dbReference type="Pfam" id="PF14451">
    <property type="entry name" value="Ub-Mut7C"/>
    <property type="match status" value="1"/>
</dbReference>
<evidence type="ECO:0000259" key="2">
    <source>
        <dbReference type="Pfam" id="PF01927"/>
    </source>
</evidence>
<gene>
    <name evidence="4" type="ORF">FE374_09935</name>
</gene>
<accession>A0A5B8C9Z3</accession>
<proteinExistence type="predicted"/>